<dbReference type="Proteomes" id="UP001186944">
    <property type="component" value="Unassembled WGS sequence"/>
</dbReference>
<protein>
    <recommendedName>
        <fullName evidence="3">CB1 cannabinoid receptor-interacting protein 1</fullName>
    </recommendedName>
</protein>
<evidence type="ECO:0000313" key="2">
    <source>
        <dbReference type="Proteomes" id="UP001186944"/>
    </source>
</evidence>
<dbReference type="AlphaFoldDB" id="A0AA88XV32"/>
<organism evidence="1 2">
    <name type="scientific">Pinctada imbricata</name>
    <name type="common">Atlantic pearl-oyster</name>
    <name type="synonym">Pinctada martensii</name>
    <dbReference type="NCBI Taxonomy" id="66713"/>
    <lineage>
        <taxon>Eukaryota</taxon>
        <taxon>Metazoa</taxon>
        <taxon>Spiralia</taxon>
        <taxon>Lophotrochozoa</taxon>
        <taxon>Mollusca</taxon>
        <taxon>Bivalvia</taxon>
        <taxon>Autobranchia</taxon>
        <taxon>Pteriomorphia</taxon>
        <taxon>Pterioida</taxon>
        <taxon>Pterioidea</taxon>
        <taxon>Pteriidae</taxon>
        <taxon>Pinctada</taxon>
    </lineage>
</organism>
<dbReference type="EMBL" id="VSWD01000009">
    <property type="protein sequence ID" value="KAK3092413.1"/>
    <property type="molecule type" value="Genomic_DNA"/>
</dbReference>
<evidence type="ECO:0000313" key="1">
    <source>
        <dbReference type="EMBL" id="KAK3092413.1"/>
    </source>
</evidence>
<evidence type="ECO:0008006" key="3">
    <source>
        <dbReference type="Google" id="ProtNLM"/>
    </source>
</evidence>
<gene>
    <name evidence="1" type="ORF">FSP39_002527</name>
</gene>
<dbReference type="InterPro" id="IPR029204">
    <property type="entry name" value="CNRIP1"/>
</dbReference>
<proteinExistence type="predicted"/>
<reference evidence="1" key="1">
    <citation type="submission" date="2019-08" db="EMBL/GenBank/DDBJ databases">
        <title>The improved chromosome-level genome for the pearl oyster Pinctada fucata martensii using PacBio sequencing and Hi-C.</title>
        <authorList>
            <person name="Zheng Z."/>
        </authorList>
    </citation>
    <scope>NUCLEOTIDE SEQUENCE</scope>
    <source>
        <strain evidence="1">ZZ-2019</strain>
        <tissue evidence="1">Adductor muscle</tissue>
    </source>
</reference>
<keyword evidence="2" id="KW-1185">Reference proteome</keyword>
<name>A0AA88XV32_PINIB</name>
<comment type="caution">
    <text evidence="1">The sequence shown here is derived from an EMBL/GenBank/DDBJ whole genome shotgun (WGS) entry which is preliminary data.</text>
</comment>
<sequence>MGVFMRAEVQCKFYNEGEQDHSKWGTPLTSVDYDCRVEEGGIHVDIVKEKYL</sequence>
<accession>A0AA88XV32</accession>
<dbReference type="Pfam" id="PF15043">
    <property type="entry name" value="CNRIP1"/>
    <property type="match status" value="1"/>
</dbReference>